<dbReference type="Gene3D" id="1.10.357.10">
    <property type="entry name" value="Tetracycline Repressor, domain 2"/>
    <property type="match status" value="1"/>
</dbReference>
<accession>A0ABX8QYH0</accession>
<sequence>MARADEHDESILDAAEKLFAQIGYDSTTLRMISEVAGGDVTVTELEERGKQQIYRQVFSRLYNIELEQITSAVRDTSNTIEGIHAAVDAFLDFVVEHSALPSLWRHRGLGDAADVPFGQRDYLAPLLVVLTTTPWEGISPKLNLRFLAWVTVWTSGAFVHDGFVDETGTRVFYRDARALQSFRSQLHELWDALNGTDTPR</sequence>
<protein>
    <submittedName>
        <fullName evidence="3">TetR/AcrR family transcriptional regulator</fullName>
    </submittedName>
</protein>
<dbReference type="InterPro" id="IPR001647">
    <property type="entry name" value="HTH_TetR"/>
</dbReference>
<dbReference type="Proteomes" id="UP001049518">
    <property type="component" value="Chromosome"/>
</dbReference>
<organism evidence="3 4">
    <name type="scientific">Actinomadura graeca</name>
    <dbReference type="NCBI Taxonomy" id="2750812"/>
    <lineage>
        <taxon>Bacteria</taxon>
        <taxon>Bacillati</taxon>
        <taxon>Actinomycetota</taxon>
        <taxon>Actinomycetes</taxon>
        <taxon>Streptosporangiales</taxon>
        <taxon>Thermomonosporaceae</taxon>
        <taxon>Actinomadura</taxon>
    </lineage>
</organism>
<dbReference type="SUPFAM" id="SSF46689">
    <property type="entry name" value="Homeodomain-like"/>
    <property type="match status" value="1"/>
</dbReference>
<evidence type="ECO:0000256" key="1">
    <source>
        <dbReference type="ARBA" id="ARBA00023125"/>
    </source>
</evidence>
<evidence type="ECO:0000313" key="4">
    <source>
        <dbReference type="Proteomes" id="UP001049518"/>
    </source>
</evidence>
<dbReference type="EMBL" id="CP059572">
    <property type="protein sequence ID" value="QXJ23851.1"/>
    <property type="molecule type" value="Genomic_DNA"/>
</dbReference>
<dbReference type="RefSeq" id="WP_231329530.1">
    <property type="nucleotide sequence ID" value="NZ_CP059572.1"/>
</dbReference>
<gene>
    <name evidence="3" type="ORF">AGRA3207_005065</name>
</gene>
<reference evidence="3" key="1">
    <citation type="submission" date="2020-07" db="EMBL/GenBank/DDBJ databases">
        <authorList>
            <person name="Tarantini F.S."/>
            <person name="Hong K.W."/>
            <person name="Chan K.G."/>
        </authorList>
    </citation>
    <scope>NUCLEOTIDE SEQUENCE</scope>
    <source>
        <strain evidence="3">32-07</strain>
    </source>
</reference>
<dbReference type="Pfam" id="PF00440">
    <property type="entry name" value="TetR_N"/>
    <property type="match status" value="1"/>
</dbReference>
<proteinExistence type="predicted"/>
<keyword evidence="1" id="KW-0238">DNA-binding</keyword>
<evidence type="ECO:0000259" key="2">
    <source>
        <dbReference type="Pfam" id="PF00440"/>
    </source>
</evidence>
<name>A0ABX8QYH0_9ACTN</name>
<evidence type="ECO:0000313" key="3">
    <source>
        <dbReference type="EMBL" id="QXJ23851.1"/>
    </source>
</evidence>
<keyword evidence="4" id="KW-1185">Reference proteome</keyword>
<feature type="domain" description="HTH tetR-type" evidence="2">
    <location>
        <begin position="11"/>
        <end position="37"/>
    </location>
</feature>
<dbReference type="InterPro" id="IPR009057">
    <property type="entry name" value="Homeodomain-like_sf"/>
</dbReference>